<protein>
    <submittedName>
        <fullName evidence="2">Glycosyl transferase family 2</fullName>
    </submittedName>
</protein>
<organism evidence="2 3">
    <name type="scientific">Pontibacter virosus</name>
    <dbReference type="NCBI Taxonomy" id="1765052"/>
    <lineage>
        <taxon>Bacteria</taxon>
        <taxon>Pseudomonadati</taxon>
        <taxon>Bacteroidota</taxon>
        <taxon>Cytophagia</taxon>
        <taxon>Cytophagales</taxon>
        <taxon>Hymenobacteraceae</taxon>
        <taxon>Pontibacter</taxon>
    </lineage>
</organism>
<dbReference type="InterPro" id="IPR029044">
    <property type="entry name" value="Nucleotide-diphossugar_trans"/>
</dbReference>
<evidence type="ECO:0000313" key="2">
    <source>
        <dbReference type="EMBL" id="PVY43033.1"/>
    </source>
</evidence>
<accession>A0A2U1B2Z2</accession>
<dbReference type="Gene3D" id="3.90.550.10">
    <property type="entry name" value="Spore Coat Polysaccharide Biosynthesis Protein SpsA, Chain A"/>
    <property type="match status" value="1"/>
</dbReference>
<proteinExistence type="predicted"/>
<evidence type="ECO:0000259" key="1">
    <source>
        <dbReference type="Pfam" id="PF00535"/>
    </source>
</evidence>
<feature type="domain" description="Glycosyltransferase 2-like" evidence="1">
    <location>
        <begin position="12"/>
        <end position="174"/>
    </location>
</feature>
<comment type="caution">
    <text evidence="2">The sequence shown here is derived from an EMBL/GenBank/DDBJ whole genome shotgun (WGS) entry which is preliminary data.</text>
</comment>
<name>A0A2U1B2Z2_9BACT</name>
<dbReference type="InterPro" id="IPR001173">
    <property type="entry name" value="Glyco_trans_2-like"/>
</dbReference>
<dbReference type="AlphaFoldDB" id="A0A2U1B2Z2"/>
<dbReference type="GO" id="GO:0016758">
    <property type="term" value="F:hexosyltransferase activity"/>
    <property type="evidence" value="ECO:0007669"/>
    <property type="project" value="UniProtKB-ARBA"/>
</dbReference>
<dbReference type="Pfam" id="PF00535">
    <property type="entry name" value="Glycos_transf_2"/>
    <property type="match status" value="1"/>
</dbReference>
<keyword evidence="3" id="KW-1185">Reference proteome</keyword>
<reference evidence="2 3" key="1">
    <citation type="submission" date="2018-04" db="EMBL/GenBank/DDBJ databases">
        <title>Genomic Encyclopedia of Type Strains, Phase IV (KMG-IV): sequencing the most valuable type-strain genomes for metagenomic binning, comparative biology and taxonomic classification.</title>
        <authorList>
            <person name="Goeker M."/>
        </authorList>
    </citation>
    <scope>NUCLEOTIDE SEQUENCE [LARGE SCALE GENOMIC DNA]</scope>
    <source>
        <strain evidence="2 3">DSM 100231</strain>
    </source>
</reference>
<dbReference type="RefSeq" id="WP_165820558.1">
    <property type="nucleotide sequence ID" value="NZ_QEKI01000002.1"/>
</dbReference>
<evidence type="ECO:0000313" key="3">
    <source>
        <dbReference type="Proteomes" id="UP000245466"/>
    </source>
</evidence>
<dbReference type="PANTHER" id="PTHR22916">
    <property type="entry name" value="GLYCOSYLTRANSFERASE"/>
    <property type="match status" value="1"/>
</dbReference>
<dbReference type="EMBL" id="QEKI01000002">
    <property type="protein sequence ID" value="PVY43033.1"/>
    <property type="molecule type" value="Genomic_DNA"/>
</dbReference>
<keyword evidence="2" id="KW-0808">Transferase</keyword>
<gene>
    <name evidence="2" type="ORF">C8E01_102209</name>
</gene>
<dbReference type="SUPFAM" id="SSF53448">
    <property type="entry name" value="Nucleotide-diphospho-sugar transferases"/>
    <property type="match status" value="1"/>
</dbReference>
<dbReference type="Proteomes" id="UP000245466">
    <property type="component" value="Unassembled WGS sequence"/>
</dbReference>
<sequence>MVKKKVTFALLSYNQEKYIEEAVISVLNQTYTPLEIIISDDCSSDSTFDIITAITCNYEGPHTIILNRNKKNIGLGGHFSKVFSTLSSGEYFVILGGDDVSKSDHVETAVSMLEVNPDVSMIDFNGVIINEEGKKLGTYQKLKYVIKKFSIVDFLNFKPIDSFAPGRIFKRSLITEFNPISNNCPTEDSVLVLRSLLKGGLLRYNNELVFYRKHSTNVSSKKNLAKLSNLAIIAQYFNDILKLFNDSKLNEITSDILIKRISIDYEIRKKRYNTRGSKVDKFADQATLYILKKVYNRILNKNRNFIKFFD</sequence>
<dbReference type="PANTHER" id="PTHR22916:SF3">
    <property type="entry name" value="UDP-GLCNAC:BETAGAL BETA-1,3-N-ACETYLGLUCOSAMINYLTRANSFERASE-LIKE PROTEIN 1"/>
    <property type="match status" value="1"/>
</dbReference>